<name>A0AAV5W5B2_9BILA</name>
<organism evidence="3 4">
    <name type="scientific">Pristionchus fissidentatus</name>
    <dbReference type="NCBI Taxonomy" id="1538716"/>
    <lineage>
        <taxon>Eukaryota</taxon>
        <taxon>Metazoa</taxon>
        <taxon>Ecdysozoa</taxon>
        <taxon>Nematoda</taxon>
        <taxon>Chromadorea</taxon>
        <taxon>Rhabditida</taxon>
        <taxon>Rhabditina</taxon>
        <taxon>Diplogasteromorpha</taxon>
        <taxon>Diplogasteroidea</taxon>
        <taxon>Neodiplogasteridae</taxon>
        <taxon>Pristionchus</taxon>
    </lineage>
</organism>
<feature type="signal peptide" evidence="2">
    <location>
        <begin position="1"/>
        <end position="28"/>
    </location>
</feature>
<keyword evidence="4" id="KW-1185">Reference proteome</keyword>
<feature type="transmembrane region" description="Helical" evidence="1">
    <location>
        <begin position="222"/>
        <end position="241"/>
    </location>
</feature>
<protein>
    <submittedName>
        <fullName evidence="3">Uncharacterized protein</fullName>
    </submittedName>
</protein>
<evidence type="ECO:0000256" key="2">
    <source>
        <dbReference type="SAM" id="SignalP"/>
    </source>
</evidence>
<keyword evidence="1" id="KW-0472">Membrane</keyword>
<reference evidence="3" key="1">
    <citation type="submission" date="2023-10" db="EMBL/GenBank/DDBJ databases">
        <title>Genome assembly of Pristionchus species.</title>
        <authorList>
            <person name="Yoshida K."/>
            <person name="Sommer R.J."/>
        </authorList>
    </citation>
    <scope>NUCLEOTIDE SEQUENCE</scope>
    <source>
        <strain evidence="3">RS5133</strain>
    </source>
</reference>
<proteinExistence type="predicted"/>
<evidence type="ECO:0000313" key="4">
    <source>
        <dbReference type="Proteomes" id="UP001432322"/>
    </source>
</evidence>
<comment type="caution">
    <text evidence="3">The sequence shown here is derived from an EMBL/GenBank/DDBJ whole genome shotgun (WGS) entry which is preliminary data.</text>
</comment>
<keyword evidence="2" id="KW-0732">Signal</keyword>
<keyword evidence="1" id="KW-1133">Transmembrane helix</keyword>
<dbReference type="AlphaFoldDB" id="A0AAV5W5B2"/>
<evidence type="ECO:0000256" key="1">
    <source>
        <dbReference type="SAM" id="Phobius"/>
    </source>
</evidence>
<dbReference type="EMBL" id="BTSY01000004">
    <property type="protein sequence ID" value="GMT25971.1"/>
    <property type="molecule type" value="Genomic_DNA"/>
</dbReference>
<sequence>MVVILSRGWKVRLATLLDLALLESEALAPLLEGDGSVAVDIALLEEGLDARLHGNDGGGDGDQLVVGHLLVVGLDVKVAELPDDGVDVLLLIISLGLIEKFLPLQLVQLATRLELLHDLEEPVGHAVGELGHELVGALVQLLALSEVLEVNLGVGGLGAGGVLLLAQASLAVEVAEGNEGGIVVTAHLHTRISVELGALGDALALRGSLLVDDAFLAPSAHVVLAGVLLGFLLLLLVILLLDVLKKGLELVDLDLLLHLLRLLGGVEKGQGCEAQH</sequence>
<evidence type="ECO:0000313" key="3">
    <source>
        <dbReference type="EMBL" id="GMT25971.1"/>
    </source>
</evidence>
<feature type="non-terminal residue" evidence="3">
    <location>
        <position position="276"/>
    </location>
</feature>
<gene>
    <name evidence="3" type="ORF">PFISCL1PPCAC_17268</name>
</gene>
<dbReference type="Proteomes" id="UP001432322">
    <property type="component" value="Unassembled WGS sequence"/>
</dbReference>
<keyword evidence="1" id="KW-0812">Transmembrane</keyword>
<feature type="chain" id="PRO_5043562952" evidence="2">
    <location>
        <begin position="29"/>
        <end position="276"/>
    </location>
</feature>
<accession>A0AAV5W5B2</accession>